<dbReference type="Proteomes" id="UP000256388">
    <property type="component" value="Unassembled WGS sequence"/>
</dbReference>
<gene>
    <name evidence="5" type="primary">rpmI</name>
    <name evidence="7" type="ORF">DFR64_0121</name>
</gene>
<protein>
    <recommendedName>
        <fullName evidence="4 5">Large ribosomal subunit protein bL35</fullName>
    </recommendedName>
</protein>
<sequence length="78" mass="8893">MPRKQTSGKLKLKTHKATAKRFRVTGSGKLVRTKGGKSHLRRNRSRRTKALLAEMVPVQGENIVQRVNRLAPYLSKNR</sequence>
<comment type="caution">
    <text evidence="7">The sequence shown here is derived from an EMBL/GenBank/DDBJ whole genome shotgun (WGS) entry which is preliminary data.</text>
</comment>
<evidence type="ECO:0000313" key="8">
    <source>
        <dbReference type="Proteomes" id="UP000256388"/>
    </source>
</evidence>
<evidence type="ECO:0000256" key="3">
    <source>
        <dbReference type="ARBA" id="ARBA00023274"/>
    </source>
</evidence>
<dbReference type="RefSeq" id="WP_116223460.1">
    <property type="nucleotide sequence ID" value="NZ_AP018437.1"/>
</dbReference>
<reference evidence="7 8" key="1">
    <citation type="submission" date="2018-08" db="EMBL/GenBank/DDBJ databases">
        <title>Genomic Encyclopedia of Type Strains, Phase IV (KMG-IV): sequencing the most valuable type-strain genomes for metagenomic binning, comparative biology and taxonomic classification.</title>
        <authorList>
            <person name="Goeker M."/>
        </authorList>
    </citation>
    <scope>NUCLEOTIDE SEQUENCE [LARGE SCALE GENOMIC DNA]</scope>
    <source>
        <strain evidence="7 8">DSM 23923</strain>
    </source>
</reference>
<dbReference type="HAMAP" id="MF_00514">
    <property type="entry name" value="Ribosomal_bL35"/>
    <property type="match status" value="1"/>
</dbReference>
<evidence type="ECO:0000256" key="1">
    <source>
        <dbReference type="ARBA" id="ARBA00006598"/>
    </source>
</evidence>
<dbReference type="InterPro" id="IPR037229">
    <property type="entry name" value="Ribosomal_bL35_sf"/>
</dbReference>
<dbReference type="GO" id="GO:0015934">
    <property type="term" value="C:large ribosomal subunit"/>
    <property type="evidence" value="ECO:0007669"/>
    <property type="project" value="TreeGrafter"/>
</dbReference>
<evidence type="ECO:0000256" key="5">
    <source>
        <dbReference type="HAMAP-Rule" id="MF_00514"/>
    </source>
</evidence>
<dbReference type="EMBL" id="QUMS01000001">
    <property type="protein sequence ID" value="REG10268.1"/>
    <property type="molecule type" value="Genomic_DNA"/>
</dbReference>
<evidence type="ECO:0000313" key="7">
    <source>
        <dbReference type="EMBL" id="REG10268.1"/>
    </source>
</evidence>
<organism evidence="7 8">
    <name type="scientific">Pelolinea submarina</name>
    <dbReference type="NCBI Taxonomy" id="913107"/>
    <lineage>
        <taxon>Bacteria</taxon>
        <taxon>Bacillati</taxon>
        <taxon>Chloroflexota</taxon>
        <taxon>Anaerolineae</taxon>
        <taxon>Anaerolineales</taxon>
        <taxon>Anaerolineaceae</taxon>
        <taxon>Pelolinea</taxon>
    </lineage>
</organism>
<dbReference type="PRINTS" id="PR00064">
    <property type="entry name" value="RIBOSOMALL35"/>
</dbReference>
<dbReference type="PANTHER" id="PTHR33343">
    <property type="entry name" value="54S RIBOSOMAL PROTEIN BL35M"/>
    <property type="match status" value="1"/>
</dbReference>
<dbReference type="Pfam" id="PF01632">
    <property type="entry name" value="Ribosomal_L35p"/>
    <property type="match status" value="1"/>
</dbReference>
<evidence type="ECO:0000256" key="6">
    <source>
        <dbReference type="RuleBase" id="RU000568"/>
    </source>
</evidence>
<dbReference type="AlphaFoldDB" id="A0A3E0AEZ7"/>
<dbReference type="PANTHER" id="PTHR33343:SF1">
    <property type="entry name" value="LARGE RIBOSOMAL SUBUNIT PROTEIN BL35M"/>
    <property type="match status" value="1"/>
</dbReference>
<dbReference type="GO" id="GO:0003735">
    <property type="term" value="F:structural constituent of ribosome"/>
    <property type="evidence" value="ECO:0007669"/>
    <property type="project" value="InterPro"/>
</dbReference>
<dbReference type="FunFam" id="4.10.410.60:FF:000001">
    <property type="entry name" value="50S ribosomal protein L35"/>
    <property type="match status" value="1"/>
</dbReference>
<dbReference type="NCBIfam" id="TIGR00001">
    <property type="entry name" value="rpmI_bact"/>
    <property type="match status" value="1"/>
</dbReference>
<proteinExistence type="inferred from homology"/>
<name>A0A3E0AEZ7_9CHLR</name>
<keyword evidence="3 5" id="KW-0687">Ribonucleoprotein</keyword>
<keyword evidence="2 5" id="KW-0689">Ribosomal protein</keyword>
<keyword evidence="8" id="KW-1185">Reference proteome</keyword>
<dbReference type="OrthoDB" id="164210at2"/>
<accession>A0A3E0AEZ7</accession>
<dbReference type="Gene3D" id="4.10.410.60">
    <property type="match status" value="1"/>
</dbReference>
<dbReference type="SUPFAM" id="SSF143034">
    <property type="entry name" value="L35p-like"/>
    <property type="match status" value="1"/>
</dbReference>
<comment type="similarity">
    <text evidence="1 5 6">Belongs to the bacterial ribosomal protein bL35 family.</text>
</comment>
<dbReference type="InterPro" id="IPR021137">
    <property type="entry name" value="Ribosomal_bL35-like"/>
</dbReference>
<evidence type="ECO:0000256" key="2">
    <source>
        <dbReference type="ARBA" id="ARBA00022980"/>
    </source>
</evidence>
<dbReference type="GO" id="GO:0006412">
    <property type="term" value="P:translation"/>
    <property type="evidence" value="ECO:0007669"/>
    <property type="project" value="UniProtKB-UniRule"/>
</dbReference>
<dbReference type="InterPro" id="IPR001706">
    <property type="entry name" value="Ribosomal_bL35"/>
</dbReference>
<evidence type="ECO:0000256" key="4">
    <source>
        <dbReference type="ARBA" id="ARBA00071664"/>
    </source>
</evidence>